<evidence type="ECO:0000313" key="2">
    <source>
        <dbReference type="Proteomes" id="UP000325315"/>
    </source>
</evidence>
<reference evidence="2" key="1">
    <citation type="journal article" date="2019" name="Plant Biotechnol. J.">
        <title>Genome sequencing of the Australian wild diploid species Gossypium australe highlights disease resistance and delayed gland morphogenesis.</title>
        <authorList>
            <person name="Cai Y."/>
            <person name="Cai X."/>
            <person name="Wang Q."/>
            <person name="Wang P."/>
            <person name="Zhang Y."/>
            <person name="Cai C."/>
            <person name="Xu Y."/>
            <person name="Wang K."/>
            <person name="Zhou Z."/>
            <person name="Wang C."/>
            <person name="Geng S."/>
            <person name="Li B."/>
            <person name="Dong Q."/>
            <person name="Hou Y."/>
            <person name="Wang H."/>
            <person name="Ai P."/>
            <person name="Liu Z."/>
            <person name="Yi F."/>
            <person name="Sun M."/>
            <person name="An G."/>
            <person name="Cheng J."/>
            <person name="Zhang Y."/>
            <person name="Shi Q."/>
            <person name="Xie Y."/>
            <person name="Shi X."/>
            <person name="Chang Y."/>
            <person name="Huang F."/>
            <person name="Chen Y."/>
            <person name="Hong S."/>
            <person name="Mi L."/>
            <person name="Sun Q."/>
            <person name="Zhang L."/>
            <person name="Zhou B."/>
            <person name="Peng R."/>
            <person name="Zhang X."/>
            <person name="Liu F."/>
        </authorList>
    </citation>
    <scope>NUCLEOTIDE SEQUENCE [LARGE SCALE GENOMIC DNA]</scope>
    <source>
        <strain evidence="2">cv. PA1801</strain>
    </source>
</reference>
<organism evidence="1 2">
    <name type="scientific">Gossypium australe</name>
    <dbReference type="NCBI Taxonomy" id="47621"/>
    <lineage>
        <taxon>Eukaryota</taxon>
        <taxon>Viridiplantae</taxon>
        <taxon>Streptophyta</taxon>
        <taxon>Embryophyta</taxon>
        <taxon>Tracheophyta</taxon>
        <taxon>Spermatophyta</taxon>
        <taxon>Magnoliopsida</taxon>
        <taxon>eudicotyledons</taxon>
        <taxon>Gunneridae</taxon>
        <taxon>Pentapetalae</taxon>
        <taxon>rosids</taxon>
        <taxon>malvids</taxon>
        <taxon>Malvales</taxon>
        <taxon>Malvaceae</taxon>
        <taxon>Malvoideae</taxon>
        <taxon>Gossypium</taxon>
    </lineage>
</organism>
<dbReference type="AlphaFoldDB" id="A0A5B6WYQ1"/>
<dbReference type="PANTHER" id="PTHR32108">
    <property type="entry name" value="DNA-DIRECTED RNA POLYMERASE SUBUNIT ALPHA"/>
    <property type="match status" value="1"/>
</dbReference>
<gene>
    <name evidence="1" type="ORF">EPI10_030452</name>
</gene>
<proteinExistence type="predicted"/>
<dbReference type="Proteomes" id="UP000325315">
    <property type="component" value="Unassembled WGS sequence"/>
</dbReference>
<accession>A0A5B6WYQ1</accession>
<dbReference type="PANTHER" id="PTHR32108:SF5">
    <property type="entry name" value="DYNACTIN SUBUNIT 1-LIKE"/>
    <property type="match status" value="1"/>
</dbReference>
<sequence>MVIISPLRGNEVGAQVAPRVIIQKHVAFSYKDSKGVPWNYDYNDIGFYTHSGRRYGPTNARIEPIKRRTLAVEHKKEKTARPESPINELVTKNEAKEFLKFMKHSEYSVVELLHKQPARISVLALLLSSETHHSALMKVLNETYAADEYL</sequence>
<evidence type="ECO:0000313" key="1">
    <source>
        <dbReference type="EMBL" id="KAA3486553.1"/>
    </source>
</evidence>
<keyword evidence="2" id="KW-1185">Reference proteome</keyword>
<comment type="caution">
    <text evidence="1">The sequence shown here is derived from an EMBL/GenBank/DDBJ whole genome shotgun (WGS) entry which is preliminary data.</text>
</comment>
<protein>
    <submittedName>
        <fullName evidence="1">Uncharacterized protein</fullName>
    </submittedName>
</protein>
<dbReference type="EMBL" id="SMMG02000001">
    <property type="protein sequence ID" value="KAA3486553.1"/>
    <property type="molecule type" value="Genomic_DNA"/>
</dbReference>
<name>A0A5B6WYQ1_9ROSI</name>